<keyword evidence="1" id="KW-0812">Transmembrane</keyword>
<evidence type="ECO:0000313" key="4">
    <source>
        <dbReference type="Proteomes" id="UP000789901"/>
    </source>
</evidence>
<comment type="caution">
    <text evidence="3">The sequence shown here is derived from an EMBL/GenBank/DDBJ whole genome shotgun (WGS) entry which is preliminary data.</text>
</comment>
<keyword evidence="2" id="KW-0732">Signal</keyword>
<feature type="transmembrane region" description="Helical" evidence="1">
    <location>
        <begin position="121"/>
        <end position="138"/>
    </location>
</feature>
<feature type="transmembrane region" description="Helical" evidence="1">
    <location>
        <begin position="158"/>
        <end position="178"/>
    </location>
</feature>
<dbReference type="Proteomes" id="UP000789901">
    <property type="component" value="Unassembled WGS sequence"/>
</dbReference>
<accession>A0ABN7VAV4</accession>
<keyword evidence="4" id="KW-1185">Reference proteome</keyword>
<evidence type="ECO:0000256" key="1">
    <source>
        <dbReference type="SAM" id="Phobius"/>
    </source>
</evidence>
<gene>
    <name evidence="3" type="ORF">GMARGA_LOCUS16458</name>
</gene>
<keyword evidence="1" id="KW-1133">Transmembrane helix</keyword>
<name>A0ABN7VAV4_GIGMA</name>
<feature type="signal peptide" evidence="2">
    <location>
        <begin position="1"/>
        <end position="20"/>
    </location>
</feature>
<evidence type="ECO:0000256" key="2">
    <source>
        <dbReference type="SAM" id="SignalP"/>
    </source>
</evidence>
<dbReference type="EMBL" id="CAJVQB010011944">
    <property type="protein sequence ID" value="CAG8751642.1"/>
    <property type="molecule type" value="Genomic_DNA"/>
</dbReference>
<proteinExistence type="predicted"/>
<reference evidence="3 4" key="1">
    <citation type="submission" date="2021-06" db="EMBL/GenBank/DDBJ databases">
        <authorList>
            <person name="Kallberg Y."/>
            <person name="Tangrot J."/>
            <person name="Rosling A."/>
        </authorList>
    </citation>
    <scope>NUCLEOTIDE SEQUENCE [LARGE SCALE GENOMIC DNA]</scope>
    <source>
        <strain evidence="3 4">120-4 pot B 10/14</strain>
    </source>
</reference>
<evidence type="ECO:0000313" key="3">
    <source>
        <dbReference type="EMBL" id="CAG8751642.1"/>
    </source>
</evidence>
<organism evidence="3 4">
    <name type="scientific">Gigaspora margarita</name>
    <dbReference type="NCBI Taxonomy" id="4874"/>
    <lineage>
        <taxon>Eukaryota</taxon>
        <taxon>Fungi</taxon>
        <taxon>Fungi incertae sedis</taxon>
        <taxon>Mucoromycota</taxon>
        <taxon>Glomeromycotina</taxon>
        <taxon>Glomeromycetes</taxon>
        <taxon>Diversisporales</taxon>
        <taxon>Gigasporaceae</taxon>
        <taxon>Gigaspora</taxon>
    </lineage>
</organism>
<protein>
    <submittedName>
        <fullName evidence="3">20777_t:CDS:1</fullName>
    </submittedName>
</protein>
<sequence length="274" mass="31904">MHNFIIGLVFLLLQLSSVNADELSFNSSFLNISFAMPLESNIKNRISWASDLEFLFMRVAPIIYQFYFIFSNDPGDEVKRFSRYYNDSVQMILPPLLLLFPSLISPYEIYSGFFFTILRQYAFIMISASTVSLIFSIYDFETRKKDEGLVKYYRYYKLFMAVIGFIVAFQTLLAFIFTRLCFYNGKSSHNIYTLAYTIRTLHFASIVYYFSSSTAYHWVTGTILFSATTSLWFANSDTEKLNPECSLIFKLDCKSKDESNMIDDENPPQTSEYS</sequence>
<feature type="chain" id="PRO_5045823144" evidence="2">
    <location>
        <begin position="21"/>
        <end position="274"/>
    </location>
</feature>
<feature type="transmembrane region" description="Helical" evidence="1">
    <location>
        <begin position="91"/>
        <end position="109"/>
    </location>
</feature>
<keyword evidence="1" id="KW-0472">Membrane</keyword>